<evidence type="ECO:0000256" key="5">
    <source>
        <dbReference type="ARBA" id="ARBA00022679"/>
    </source>
</evidence>
<evidence type="ECO:0000259" key="14">
    <source>
        <dbReference type="PROSITE" id="PS51098"/>
    </source>
</evidence>
<dbReference type="GO" id="GO:0016301">
    <property type="term" value="F:kinase activity"/>
    <property type="evidence" value="ECO:0007669"/>
    <property type="project" value="UniProtKB-KW"/>
</dbReference>
<evidence type="ECO:0000256" key="3">
    <source>
        <dbReference type="ARBA" id="ARBA00022475"/>
    </source>
</evidence>
<evidence type="ECO:0000256" key="9">
    <source>
        <dbReference type="ARBA" id="ARBA00022989"/>
    </source>
</evidence>
<feature type="domain" description="PTS EIIC type-1" evidence="15">
    <location>
        <begin position="4"/>
        <end position="413"/>
    </location>
</feature>
<dbReference type="GO" id="GO:0090563">
    <property type="term" value="F:protein-phosphocysteine-sugar phosphotransferase activity"/>
    <property type="evidence" value="ECO:0007669"/>
    <property type="project" value="TreeGrafter"/>
</dbReference>
<proteinExistence type="predicted"/>
<evidence type="ECO:0000256" key="10">
    <source>
        <dbReference type="ARBA" id="ARBA00023136"/>
    </source>
</evidence>
<keyword evidence="2" id="KW-0813">Transport</keyword>
<dbReference type="GO" id="GO:0008982">
    <property type="term" value="F:protein-N(PI)-phosphohistidine-sugar phosphotransferase activity"/>
    <property type="evidence" value="ECO:0007669"/>
    <property type="project" value="InterPro"/>
</dbReference>
<keyword evidence="3" id="KW-1003">Cell membrane</keyword>
<feature type="transmembrane region" description="Helical" evidence="12">
    <location>
        <begin position="356"/>
        <end position="373"/>
    </location>
</feature>
<dbReference type="PROSITE" id="PS51098">
    <property type="entry name" value="PTS_EIIB_TYPE_1"/>
    <property type="match status" value="1"/>
</dbReference>
<feature type="transmembrane region" description="Helical" evidence="12">
    <location>
        <begin position="170"/>
        <end position="193"/>
    </location>
</feature>
<dbReference type="InterPro" id="IPR013013">
    <property type="entry name" value="PTS_EIIC_1"/>
</dbReference>
<evidence type="ECO:0000256" key="11">
    <source>
        <dbReference type="PROSITE-ProRule" id="PRU00421"/>
    </source>
</evidence>
<dbReference type="FunFam" id="2.70.70.10:FF:000001">
    <property type="entry name" value="PTS system glucose-specific IIA component"/>
    <property type="match status" value="1"/>
</dbReference>
<dbReference type="Pfam" id="PF02378">
    <property type="entry name" value="PTS_EIIC"/>
    <property type="match status" value="1"/>
</dbReference>
<keyword evidence="10 12" id="KW-0472">Membrane</keyword>
<dbReference type="PROSITE" id="PS51093">
    <property type="entry name" value="PTS_EIIA_TYPE_1"/>
    <property type="match status" value="1"/>
</dbReference>
<evidence type="ECO:0000256" key="1">
    <source>
        <dbReference type="ARBA" id="ARBA00004651"/>
    </source>
</evidence>
<dbReference type="Proteomes" id="UP001198962">
    <property type="component" value="Unassembled WGS sequence"/>
</dbReference>
<evidence type="ECO:0000256" key="6">
    <source>
        <dbReference type="ARBA" id="ARBA00022683"/>
    </source>
</evidence>
<evidence type="ECO:0000256" key="7">
    <source>
        <dbReference type="ARBA" id="ARBA00022692"/>
    </source>
</evidence>
<feature type="transmembrane region" description="Helical" evidence="12">
    <location>
        <begin position="239"/>
        <end position="258"/>
    </location>
</feature>
<dbReference type="GO" id="GO:0005886">
    <property type="term" value="C:plasma membrane"/>
    <property type="evidence" value="ECO:0007669"/>
    <property type="project" value="UniProtKB-SubCell"/>
</dbReference>
<keyword evidence="6" id="KW-0598">Phosphotransferase system</keyword>
<dbReference type="Gene3D" id="3.30.1360.60">
    <property type="entry name" value="Glucose permease domain IIB"/>
    <property type="match status" value="1"/>
</dbReference>
<comment type="caution">
    <text evidence="16">The sequence shown here is derived from an EMBL/GenBank/DDBJ whole genome shotgun (WGS) entry which is preliminary data.</text>
</comment>
<dbReference type="PROSITE" id="PS00371">
    <property type="entry name" value="PTS_EIIA_TYPE_1_HIS"/>
    <property type="match status" value="1"/>
</dbReference>
<dbReference type="PANTHER" id="PTHR30009:SF24">
    <property type="entry name" value="PTS SYSTEM, IIBC COMPONENT"/>
    <property type="match status" value="1"/>
</dbReference>
<dbReference type="PROSITE" id="PS51257">
    <property type="entry name" value="PROKAR_LIPOPROTEIN"/>
    <property type="match status" value="1"/>
</dbReference>
<evidence type="ECO:0000259" key="13">
    <source>
        <dbReference type="PROSITE" id="PS51093"/>
    </source>
</evidence>
<sequence length="666" mass="71050">MNKSKVMNFFSDLGRSLLMPIAALAACGIVLGLSAALLKAQVQAAVPVLSVGILHFIITTINKVSGIVFTLIPVLFAISIAFGLAKEEKEIAAFAGFIGYYTFLVASACMINSGFMDFSALKISTILGVETMDMGAVAGMITGIVTAALHNKYHKVTFPVAISFYGGKRFVALVVILAMTAVGLIAPLVWAPVSMGIDALGGLISAAGLAGIFCYGFLERLLIPTGLHHVLNGIFRTTAIGGVFQGVEGCLNIFLQFVDKVDLSELQPFTVFLGQGKMPMMMFGLPGAALAIYRTAPAEKKARVKALMIAGVAASVVSGITEPMEFSFMFVAPALFVFHAIMGGISFMLMAAFKVIVGNTGGGLIDFFIWGVFQPGSHWYWIVIVGPFFFIIYYLVFKTYLTKKNLSIDVADEDSEEETETAGTASIGNKQLAQALEIIEGLGGKDNIKVVNNCLTRLRVDVKDMSAVDEPRLKKTGAMGFVHSSDVHIQVIYGPKVEGIAANVREALKKETKSAPKQAEFSAPITGNVIPMEQVPDPAFSQKMMGDGFAIEPTEGIVQSPVDGIVEVVFPTGHAVGLRSDDGSEILIHLGIDTVELNGKGFEVSVKQGDRVKSGDVLVKVDLDYVKSAGKKTVSPVIFTSGEKITLLKKGMVSRGEKSVIRIEKA</sequence>
<keyword evidence="17" id="KW-1185">Reference proteome</keyword>
<feature type="domain" description="PTS EIIA type-1" evidence="13">
    <location>
        <begin position="537"/>
        <end position="641"/>
    </location>
</feature>
<keyword evidence="8" id="KW-0418">Kinase</keyword>
<dbReference type="AlphaFoldDB" id="A0AAE3AKL2"/>
<dbReference type="Gene3D" id="2.70.70.10">
    <property type="entry name" value="Glucose Permease (Domain IIA)"/>
    <property type="match status" value="1"/>
</dbReference>
<dbReference type="PANTHER" id="PTHR30009">
    <property type="entry name" value="CYTOCHROME C-TYPE SYNTHESIS PROTEIN AND PTS TRANSMEMBRANE COMPONENT"/>
    <property type="match status" value="1"/>
</dbReference>
<feature type="active site" description="Phosphocysteine intermediate; for EIIB activity" evidence="11">
    <location>
        <position position="454"/>
    </location>
</feature>
<name>A0AAE3AKL2_9FIRM</name>
<feature type="domain" description="PTS EIIB type-1" evidence="14">
    <location>
        <begin position="432"/>
        <end position="514"/>
    </location>
</feature>
<feature type="transmembrane region" description="Helical" evidence="12">
    <location>
        <begin position="127"/>
        <end position="149"/>
    </location>
</feature>
<evidence type="ECO:0000313" key="16">
    <source>
        <dbReference type="EMBL" id="MCC2163356.1"/>
    </source>
</evidence>
<dbReference type="NCBIfam" id="TIGR00830">
    <property type="entry name" value="PTBA"/>
    <property type="match status" value="1"/>
</dbReference>
<feature type="transmembrane region" description="Helical" evidence="12">
    <location>
        <begin position="326"/>
        <end position="349"/>
    </location>
</feature>
<keyword evidence="9 12" id="KW-1133">Transmembrane helix</keyword>
<feature type="transmembrane region" description="Helical" evidence="12">
    <location>
        <begin position="278"/>
        <end position="296"/>
    </location>
</feature>
<reference evidence="16" key="1">
    <citation type="submission" date="2021-10" db="EMBL/GenBank/DDBJ databases">
        <title>Anaerobic single-cell dispensing facilitates the cultivation of human gut bacteria.</title>
        <authorList>
            <person name="Afrizal A."/>
        </authorList>
    </citation>
    <scope>NUCLEOTIDE SEQUENCE</scope>
    <source>
        <strain evidence="16">CLA-AA-H274</strain>
    </source>
</reference>
<gene>
    <name evidence="16" type="ORF">LKD32_00400</name>
</gene>
<dbReference type="Pfam" id="PF00358">
    <property type="entry name" value="PTS_EIIA_1"/>
    <property type="match status" value="1"/>
</dbReference>
<evidence type="ECO:0000313" key="17">
    <source>
        <dbReference type="Proteomes" id="UP001198962"/>
    </source>
</evidence>
<dbReference type="InterPro" id="IPR050429">
    <property type="entry name" value="PTS_Glucose_EIICBA"/>
</dbReference>
<dbReference type="PROSITE" id="PS01035">
    <property type="entry name" value="PTS_EIIB_TYPE_1_CYS"/>
    <property type="match status" value="1"/>
</dbReference>
<comment type="subcellular location">
    <subcellularLocation>
        <location evidence="1">Cell membrane</location>
        <topology evidence="1">Multi-pass membrane protein</topology>
    </subcellularLocation>
</comment>
<dbReference type="CDD" id="cd00212">
    <property type="entry name" value="PTS_IIB_glc"/>
    <property type="match status" value="1"/>
</dbReference>
<feature type="transmembrane region" description="Helical" evidence="12">
    <location>
        <begin position="303"/>
        <end position="320"/>
    </location>
</feature>
<keyword evidence="5" id="KW-0808">Transferase</keyword>
<evidence type="ECO:0000256" key="2">
    <source>
        <dbReference type="ARBA" id="ARBA00022448"/>
    </source>
</evidence>
<dbReference type="InterPro" id="IPR001127">
    <property type="entry name" value="PTS_EIIA_1_perm"/>
</dbReference>
<feature type="transmembrane region" description="Helical" evidence="12">
    <location>
        <begin position="91"/>
        <end position="115"/>
    </location>
</feature>
<dbReference type="RefSeq" id="WP_308450272.1">
    <property type="nucleotide sequence ID" value="NZ_JAJEPU010000001.1"/>
</dbReference>
<dbReference type="EMBL" id="JAJEPU010000001">
    <property type="protein sequence ID" value="MCC2163356.1"/>
    <property type="molecule type" value="Genomic_DNA"/>
</dbReference>
<keyword evidence="7 12" id="KW-0812">Transmembrane</keyword>
<dbReference type="GO" id="GO:0009401">
    <property type="term" value="P:phosphoenolpyruvate-dependent sugar phosphotransferase system"/>
    <property type="evidence" value="ECO:0007669"/>
    <property type="project" value="UniProtKB-KW"/>
</dbReference>
<evidence type="ECO:0000256" key="4">
    <source>
        <dbReference type="ARBA" id="ARBA00022597"/>
    </source>
</evidence>
<keyword evidence="4" id="KW-0762">Sugar transport</keyword>
<dbReference type="InterPro" id="IPR036878">
    <property type="entry name" value="Glu_permease_IIB"/>
</dbReference>
<dbReference type="InterPro" id="IPR011055">
    <property type="entry name" value="Dup_hybrid_motif"/>
</dbReference>
<evidence type="ECO:0000256" key="12">
    <source>
        <dbReference type="SAM" id="Phobius"/>
    </source>
</evidence>
<protein>
    <submittedName>
        <fullName evidence="16">Glucose PTS transporter subunit IIA</fullName>
    </submittedName>
</protein>
<feature type="transmembrane region" description="Helical" evidence="12">
    <location>
        <begin position="199"/>
        <end position="218"/>
    </location>
</feature>
<dbReference type="SUPFAM" id="SSF51261">
    <property type="entry name" value="Duplicated hybrid motif"/>
    <property type="match status" value="1"/>
</dbReference>
<organism evidence="16 17">
    <name type="scientific">Brotaphodocola catenula</name>
    <dbReference type="NCBI Taxonomy" id="2885361"/>
    <lineage>
        <taxon>Bacteria</taxon>
        <taxon>Bacillati</taxon>
        <taxon>Bacillota</taxon>
        <taxon>Clostridia</taxon>
        <taxon>Lachnospirales</taxon>
        <taxon>Lachnospiraceae</taxon>
        <taxon>Brotaphodocola</taxon>
    </lineage>
</organism>
<dbReference type="InterPro" id="IPR018113">
    <property type="entry name" value="PTrfase_EIIB_Cys"/>
</dbReference>
<feature type="transmembrane region" description="Helical" evidence="12">
    <location>
        <begin position="379"/>
        <end position="397"/>
    </location>
</feature>
<dbReference type="SUPFAM" id="SSF55604">
    <property type="entry name" value="Glucose permease domain IIB"/>
    <property type="match status" value="1"/>
</dbReference>
<accession>A0AAE3AKL2</accession>
<feature type="transmembrane region" description="Helical" evidence="12">
    <location>
        <begin position="64"/>
        <end position="84"/>
    </location>
</feature>
<dbReference type="InterPro" id="IPR001996">
    <property type="entry name" value="PTS_IIB_1"/>
</dbReference>
<dbReference type="PROSITE" id="PS51103">
    <property type="entry name" value="PTS_EIIC_TYPE_1"/>
    <property type="match status" value="1"/>
</dbReference>
<evidence type="ECO:0000256" key="8">
    <source>
        <dbReference type="ARBA" id="ARBA00022777"/>
    </source>
</evidence>
<evidence type="ECO:0000259" key="15">
    <source>
        <dbReference type="PROSITE" id="PS51103"/>
    </source>
</evidence>
<dbReference type="NCBIfam" id="TIGR00826">
    <property type="entry name" value="EIIB_glc"/>
    <property type="match status" value="1"/>
</dbReference>
<dbReference type="InterPro" id="IPR003352">
    <property type="entry name" value="PTS_EIIC"/>
</dbReference>
<dbReference type="Pfam" id="PF00367">
    <property type="entry name" value="PTS_EIIB"/>
    <property type="match status" value="1"/>
</dbReference>